<name>A0A1G1ZBB0_9BACT</name>
<evidence type="ECO:0000313" key="2">
    <source>
        <dbReference type="EMBL" id="OGY61366.1"/>
    </source>
</evidence>
<organism evidence="2 3">
    <name type="scientific">Candidatus Colwellbacteria bacterium RIFCSPLOWO2_12_FULL_44_13</name>
    <dbReference type="NCBI Taxonomy" id="1797694"/>
    <lineage>
        <taxon>Bacteria</taxon>
        <taxon>Candidatus Colwelliibacteriota</taxon>
    </lineage>
</organism>
<reference evidence="2 3" key="1">
    <citation type="journal article" date="2016" name="Nat. Commun.">
        <title>Thousands of microbial genomes shed light on interconnected biogeochemical processes in an aquifer system.</title>
        <authorList>
            <person name="Anantharaman K."/>
            <person name="Brown C.T."/>
            <person name="Hug L.A."/>
            <person name="Sharon I."/>
            <person name="Castelle C.J."/>
            <person name="Probst A.J."/>
            <person name="Thomas B.C."/>
            <person name="Singh A."/>
            <person name="Wilkins M.J."/>
            <person name="Karaoz U."/>
            <person name="Brodie E.L."/>
            <person name="Williams K.H."/>
            <person name="Hubbard S.S."/>
            <person name="Banfield J.F."/>
        </authorList>
    </citation>
    <scope>NUCLEOTIDE SEQUENCE [LARGE SCALE GENOMIC DNA]</scope>
</reference>
<keyword evidence="1" id="KW-0812">Transmembrane</keyword>
<feature type="transmembrane region" description="Helical" evidence="1">
    <location>
        <begin position="180"/>
        <end position="197"/>
    </location>
</feature>
<protein>
    <submittedName>
        <fullName evidence="2">Uncharacterized protein</fullName>
    </submittedName>
</protein>
<dbReference type="AlphaFoldDB" id="A0A1G1ZBB0"/>
<keyword evidence="1" id="KW-1133">Transmembrane helix</keyword>
<feature type="transmembrane region" description="Helical" evidence="1">
    <location>
        <begin position="67"/>
        <end position="90"/>
    </location>
</feature>
<accession>A0A1G1ZBB0</accession>
<proteinExistence type="predicted"/>
<feature type="transmembrane region" description="Helical" evidence="1">
    <location>
        <begin position="125"/>
        <end position="143"/>
    </location>
</feature>
<feature type="transmembrane region" description="Helical" evidence="1">
    <location>
        <begin position="96"/>
        <end position="113"/>
    </location>
</feature>
<keyword evidence="1" id="KW-0472">Membrane</keyword>
<evidence type="ECO:0000256" key="1">
    <source>
        <dbReference type="SAM" id="Phobius"/>
    </source>
</evidence>
<dbReference type="Proteomes" id="UP000176976">
    <property type="component" value="Unassembled WGS sequence"/>
</dbReference>
<dbReference type="EMBL" id="MHJC01000024">
    <property type="protein sequence ID" value="OGY61366.1"/>
    <property type="molecule type" value="Genomic_DNA"/>
</dbReference>
<evidence type="ECO:0000313" key="3">
    <source>
        <dbReference type="Proteomes" id="UP000176976"/>
    </source>
</evidence>
<comment type="caution">
    <text evidence="2">The sequence shown here is derived from an EMBL/GenBank/DDBJ whole genome shotgun (WGS) entry which is preliminary data.</text>
</comment>
<sequence length="205" mass="22527">MEKTTPEKITIGSEVGVKVNCAMCQKEGTTDQFVTLQGNKGQSVYLCPECKQKANQAFEDEKKNPNFLLAIIVGAIAAAIGGVVWYFVAIGTGMEIGYISLGLGYIVGFGVYLGAGKKRGHQLQIISALIAVVAIIVIEKFIFDHFLNEYIQNNPAEFPDFPVGQSISISFFEPEFWKSFVSPIGLLIYAIGIYLAYKFPKPRKI</sequence>
<gene>
    <name evidence="2" type="ORF">A3H06_00490</name>
</gene>